<evidence type="ECO:0000313" key="3">
    <source>
        <dbReference type="Proteomes" id="UP000053235"/>
    </source>
</evidence>
<keyword evidence="1" id="KW-1133">Transmembrane helix</keyword>
<proteinExistence type="predicted"/>
<evidence type="ECO:0000256" key="1">
    <source>
        <dbReference type="SAM" id="Phobius"/>
    </source>
</evidence>
<sequence>MANTRQITRPWVASIGLLFGGCALLIVLFHFGAGPLDPQPTIGQTIGETAADIRQSAVRALKGEPQPEPEAQPWSLDRLLKTLGPILGGVAILLGTLAYVFREDRRLATTAVGIGAFAIGFQLFTWTILMVAGVILLLGIMYNLGSVLGE</sequence>
<keyword evidence="1" id="KW-0812">Transmembrane</keyword>
<dbReference type="PROSITE" id="PS51257">
    <property type="entry name" value="PROKAR_LIPOPROTEIN"/>
    <property type="match status" value="1"/>
</dbReference>
<dbReference type="RefSeq" id="WP_055670470.1">
    <property type="nucleotide sequence ID" value="NZ_CXWD01000002.1"/>
</dbReference>
<dbReference type="OrthoDB" id="7876990at2"/>
<dbReference type="EMBL" id="CXWD01000002">
    <property type="protein sequence ID" value="CTQ65145.1"/>
    <property type="molecule type" value="Genomic_DNA"/>
</dbReference>
<feature type="transmembrane region" description="Helical" evidence="1">
    <location>
        <begin position="113"/>
        <end position="142"/>
    </location>
</feature>
<accession>A0A0M6ZQV2</accession>
<gene>
    <name evidence="2" type="primary">yidI</name>
    <name evidence="2" type="ORF">LAX5112_00526</name>
</gene>
<keyword evidence="1" id="KW-0472">Membrane</keyword>
<reference evidence="3" key="1">
    <citation type="submission" date="2015-07" db="EMBL/GenBank/DDBJ databases">
        <authorList>
            <person name="Rodrigo-Torres Lidia"/>
            <person name="Arahal R.David."/>
        </authorList>
    </citation>
    <scope>NUCLEOTIDE SEQUENCE [LARGE SCALE GENOMIC DNA]</scope>
    <source>
        <strain evidence="3">CECT 5112</strain>
    </source>
</reference>
<dbReference type="AlphaFoldDB" id="A0A0M6ZQV2"/>
<dbReference type="Proteomes" id="UP000053235">
    <property type="component" value="Unassembled WGS sequence"/>
</dbReference>
<evidence type="ECO:0000313" key="2">
    <source>
        <dbReference type="EMBL" id="CTQ65145.1"/>
    </source>
</evidence>
<protein>
    <submittedName>
        <fullName evidence="2">Inner membrane protein YidI</fullName>
    </submittedName>
</protein>
<keyword evidence="3" id="KW-1185">Reference proteome</keyword>
<feature type="transmembrane region" description="Helical" evidence="1">
    <location>
        <begin position="83"/>
        <end position="101"/>
    </location>
</feature>
<name>A0A0M6ZQV2_9HYPH</name>
<feature type="transmembrane region" description="Helical" evidence="1">
    <location>
        <begin position="12"/>
        <end position="31"/>
    </location>
</feature>
<organism evidence="2 3">
    <name type="scientific">Roseibium alexandrii</name>
    <dbReference type="NCBI Taxonomy" id="388408"/>
    <lineage>
        <taxon>Bacteria</taxon>
        <taxon>Pseudomonadati</taxon>
        <taxon>Pseudomonadota</taxon>
        <taxon>Alphaproteobacteria</taxon>
        <taxon>Hyphomicrobiales</taxon>
        <taxon>Stappiaceae</taxon>
        <taxon>Roseibium</taxon>
    </lineage>
</organism>